<protein>
    <submittedName>
        <fullName evidence="1">Uncharacterized protein</fullName>
    </submittedName>
</protein>
<feature type="non-terminal residue" evidence="1">
    <location>
        <position position="88"/>
    </location>
</feature>
<name>A0A0B7BTS0_9EUPU</name>
<evidence type="ECO:0000313" key="1">
    <source>
        <dbReference type="EMBL" id="CEK96378.1"/>
    </source>
</evidence>
<organism evidence="1">
    <name type="scientific">Arion vulgaris</name>
    <dbReference type="NCBI Taxonomy" id="1028688"/>
    <lineage>
        <taxon>Eukaryota</taxon>
        <taxon>Metazoa</taxon>
        <taxon>Spiralia</taxon>
        <taxon>Lophotrochozoa</taxon>
        <taxon>Mollusca</taxon>
        <taxon>Gastropoda</taxon>
        <taxon>Heterobranchia</taxon>
        <taxon>Euthyneura</taxon>
        <taxon>Panpulmonata</taxon>
        <taxon>Eupulmonata</taxon>
        <taxon>Stylommatophora</taxon>
        <taxon>Helicina</taxon>
        <taxon>Arionoidea</taxon>
        <taxon>Arionidae</taxon>
        <taxon>Arion</taxon>
    </lineage>
</organism>
<dbReference type="AlphaFoldDB" id="A0A0B7BTS0"/>
<gene>
    <name evidence="1" type="primary">ORF211822</name>
</gene>
<dbReference type="EMBL" id="HACG01049513">
    <property type="protein sequence ID" value="CEK96378.1"/>
    <property type="molecule type" value="Transcribed_RNA"/>
</dbReference>
<feature type="non-terminal residue" evidence="1">
    <location>
        <position position="1"/>
    </location>
</feature>
<accession>A0A0B7BTS0</accession>
<reference evidence="1" key="1">
    <citation type="submission" date="2014-12" db="EMBL/GenBank/DDBJ databases">
        <title>Insight into the proteome of Arion vulgaris.</title>
        <authorList>
            <person name="Aradska J."/>
            <person name="Bulat T."/>
            <person name="Smidak R."/>
            <person name="Sarate P."/>
            <person name="Gangsoo J."/>
            <person name="Sialana F."/>
            <person name="Bilban M."/>
            <person name="Lubec G."/>
        </authorList>
    </citation>
    <scope>NUCLEOTIDE SEQUENCE</scope>
    <source>
        <tissue evidence="1">Skin</tissue>
    </source>
</reference>
<proteinExistence type="predicted"/>
<sequence>VQLCRRQHKQTNNLYINIEREKEREPDVDDRHFIIIIEFEELNISKHSGFNKSNVSKFNREKNKNAQIMNPTMKWTRLHVVLNEMGKT</sequence>